<dbReference type="InterPro" id="IPR016195">
    <property type="entry name" value="Pol/histidinol_Pase-like"/>
</dbReference>
<dbReference type="PANTHER" id="PTHR42924">
    <property type="entry name" value="EXONUCLEASE"/>
    <property type="match status" value="1"/>
</dbReference>
<evidence type="ECO:0008006" key="3">
    <source>
        <dbReference type="Google" id="ProtNLM"/>
    </source>
</evidence>
<evidence type="ECO:0000313" key="1">
    <source>
        <dbReference type="EMBL" id="ATW26530.1"/>
    </source>
</evidence>
<reference evidence="1 2" key="1">
    <citation type="submission" date="2016-10" db="EMBL/GenBank/DDBJ databases">
        <title>Complete Genome Sequence of Peptococcaceae strain DCMF.</title>
        <authorList>
            <person name="Edwards R.J."/>
            <person name="Holland S.I."/>
            <person name="Deshpande N.P."/>
            <person name="Wong Y.K."/>
            <person name="Ertan H."/>
            <person name="Manefield M."/>
            <person name="Russell T.L."/>
            <person name="Lee M.J."/>
        </authorList>
    </citation>
    <scope>NUCLEOTIDE SEQUENCE [LARGE SCALE GENOMIC DNA]</scope>
    <source>
        <strain evidence="1 2">DCMF</strain>
    </source>
</reference>
<dbReference type="InterPro" id="IPR052018">
    <property type="entry name" value="PHP_domain"/>
</dbReference>
<dbReference type="GO" id="GO:0004534">
    <property type="term" value="F:5'-3' RNA exonuclease activity"/>
    <property type="evidence" value="ECO:0007669"/>
    <property type="project" value="TreeGrafter"/>
</dbReference>
<organism evidence="1 2">
    <name type="scientific">Formimonas warabiya</name>
    <dbReference type="NCBI Taxonomy" id="1761012"/>
    <lineage>
        <taxon>Bacteria</taxon>
        <taxon>Bacillati</taxon>
        <taxon>Bacillota</taxon>
        <taxon>Clostridia</taxon>
        <taxon>Eubacteriales</taxon>
        <taxon>Peptococcaceae</taxon>
        <taxon>Candidatus Formimonas</taxon>
    </lineage>
</organism>
<protein>
    <recommendedName>
        <fullName evidence="3">Polymerase/histidinol phosphatase N-terminal domain-containing protein</fullName>
    </recommendedName>
</protein>
<evidence type="ECO:0000313" key="2">
    <source>
        <dbReference type="Proteomes" id="UP000323521"/>
    </source>
</evidence>
<dbReference type="RefSeq" id="WP_148135848.1">
    <property type="nucleotide sequence ID" value="NZ_CP017634.1"/>
</dbReference>
<dbReference type="SUPFAM" id="SSF89550">
    <property type="entry name" value="PHP domain-like"/>
    <property type="match status" value="1"/>
</dbReference>
<dbReference type="EMBL" id="CP017634">
    <property type="protein sequence ID" value="ATW26530.1"/>
    <property type="molecule type" value="Genomic_DNA"/>
</dbReference>
<dbReference type="Gene3D" id="3.20.20.140">
    <property type="entry name" value="Metal-dependent hydrolases"/>
    <property type="match status" value="1"/>
</dbReference>
<dbReference type="OrthoDB" id="9801679at2"/>
<name>A0A3G1KVU0_FORW1</name>
<sequence>MATCFDYAGVVHVHSKNSDGRENVERIVSAAQEAQCDFLILSDHDTLKALPLEGIYHKTLLLVGEEVTVRSRQGHYLAMNVASEVPPHQKAQATIHQVSAQGGIGFIAHPCAKTSRRLLSLGPCSWKNWHAKGFSGLEIWNYSQNWKDHFDGILPHPSGVVCTRSYAHGPFTSVIRKWDELLRYQKVVGIGGVDAHGYIHSYREMFKTLRTHILPAKALSFHKSSFKEDKRLIYHALQKGNCYFSNDLNHNARGFLFSASNGKNQVIMGEELVLMEGVTLTVSSPEAAVLRIVKDRKEIAGVAGARELHHSVHEPGAYRAEVYLTDKNLRKAYRPWIFSNPIYLLN</sequence>
<keyword evidence="2" id="KW-1185">Reference proteome</keyword>
<dbReference type="PANTHER" id="PTHR42924:SF3">
    <property type="entry name" value="POLYMERASE_HISTIDINOL PHOSPHATASE N-TERMINAL DOMAIN-CONTAINING PROTEIN"/>
    <property type="match status" value="1"/>
</dbReference>
<gene>
    <name evidence="1" type="ORF">DCMF_18830</name>
</gene>
<dbReference type="Proteomes" id="UP000323521">
    <property type="component" value="Chromosome"/>
</dbReference>
<dbReference type="AlphaFoldDB" id="A0A3G1KVU0"/>
<dbReference type="GO" id="GO:0035312">
    <property type="term" value="F:5'-3' DNA exonuclease activity"/>
    <property type="evidence" value="ECO:0007669"/>
    <property type="project" value="TreeGrafter"/>
</dbReference>
<accession>A0A3G1KVU0</accession>
<dbReference type="KEGG" id="fwa:DCMF_18830"/>
<proteinExistence type="predicted"/>